<reference evidence="2 3" key="1">
    <citation type="submission" date="2020-08" db="EMBL/GenBank/DDBJ databases">
        <title>Genome public.</title>
        <authorList>
            <person name="Liu C."/>
            <person name="Sun Q."/>
        </authorList>
    </citation>
    <scope>NUCLEOTIDE SEQUENCE [LARGE SCALE GENOMIC DNA]</scope>
    <source>
        <strain evidence="2 3">NSJ-56</strain>
    </source>
</reference>
<keyword evidence="1" id="KW-0812">Transmembrane</keyword>
<dbReference type="EMBL" id="JACOOH010000005">
    <property type="protein sequence ID" value="MBC5621753.1"/>
    <property type="molecule type" value="Genomic_DNA"/>
</dbReference>
<evidence type="ECO:0000313" key="2">
    <source>
        <dbReference type="EMBL" id="MBC5621753.1"/>
    </source>
</evidence>
<feature type="transmembrane region" description="Helical" evidence="1">
    <location>
        <begin position="123"/>
        <end position="145"/>
    </location>
</feature>
<keyword evidence="3" id="KW-1185">Reference proteome</keyword>
<keyword evidence="1" id="KW-1133">Transmembrane helix</keyword>
<comment type="caution">
    <text evidence="2">The sequence shown here is derived from an EMBL/GenBank/DDBJ whole genome shotgun (WGS) entry which is preliminary data.</text>
</comment>
<feature type="transmembrane region" description="Helical" evidence="1">
    <location>
        <begin position="78"/>
        <end position="96"/>
    </location>
</feature>
<protein>
    <submittedName>
        <fullName evidence="2">Uncharacterized protein</fullName>
    </submittedName>
</protein>
<sequence>MKLTDKRFWKFEAMMLICGVILFCQMLVVLLCNGTEFESCNGAVLILLLPALCLYFVISGIPTWVLYKGNSWLKLAGYLYLFSALLLIVPLLIFLFDWNPVTANMRPGNIPADEGKYITDNEFIIMICTGWAALLIIPVLITSYLTKRWIVKRCLI</sequence>
<evidence type="ECO:0000313" key="3">
    <source>
        <dbReference type="Proteomes" id="UP000646484"/>
    </source>
</evidence>
<dbReference type="Proteomes" id="UP000646484">
    <property type="component" value="Unassembled WGS sequence"/>
</dbReference>
<dbReference type="RefSeq" id="WP_186976220.1">
    <property type="nucleotide sequence ID" value="NZ_JACOOH010000005.1"/>
</dbReference>
<keyword evidence="1" id="KW-0472">Membrane</keyword>
<accession>A0ABR7D1E5</accession>
<feature type="transmembrane region" description="Helical" evidence="1">
    <location>
        <begin position="12"/>
        <end position="31"/>
    </location>
</feature>
<name>A0ABR7D1E5_9BACT</name>
<organism evidence="2 3">
    <name type="scientific">Butyricimonas hominis</name>
    <dbReference type="NCBI Taxonomy" id="2763032"/>
    <lineage>
        <taxon>Bacteria</taxon>
        <taxon>Pseudomonadati</taxon>
        <taxon>Bacteroidota</taxon>
        <taxon>Bacteroidia</taxon>
        <taxon>Bacteroidales</taxon>
        <taxon>Odoribacteraceae</taxon>
        <taxon>Butyricimonas</taxon>
    </lineage>
</organism>
<feature type="transmembrane region" description="Helical" evidence="1">
    <location>
        <begin position="43"/>
        <end position="66"/>
    </location>
</feature>
<gene>
    <name evidence="2" type="ORF">H8S64_11655</name>
</gene>
<evidence type="ECO:0000256" key="1">
    <source>
        <dbReference type="SAM" id="Phobius"/>
    </source>
</evidence>
<proteinExistence type="predicted"/>